<dbReference type="SMART" id="SM00257">
    <property type="entry name" value="LysM"/>
    <property type="match status" value="2"/>
</dbReference>
<feature type="transmembrane region" description="Helical" evidence="2">
    <location>
        <begin position="116"/>
        <end position="134"/>
    </location>
</feature>
<feature type="region of interest" description="Disordered" evidence="1">
    <location>
        <begin position="246"/>
        <end position="265"/>
    </location>
</feature>
<evidence type="ECO:0000256" key="1">
    <source>
        <dbReference type="SAM" id="MobiDB-lite"/>
    </source>
</evidence>
<dbReference type="EMBL" id="BAABKM010000002">
    <property type="protein sequence ID" value="GAA4699866.1"/>
    <property type="molecule type" value="Genomic_DNA"/>
</dbReference>
<evidence type="ECO:0000256" key="2">
    <source>
        <dbReference type="SAM" id="Phobius"/>
    </source>
</evidence>
<dbReference type="InterPro" id="IPR052196">
    <property type="entry name" value="Bact_Kbp"/>
</dbReference>
<dbReference type="PROSITE" id="PS51782">
    <property type="entry name" value="LYSM"/>
    <property type="match status" value="1"/>
</dbReference>
<feature type="region of interest" description="Disordered" evidence="1">
    <location>
        <begin position="1078"/>
        <end position="1114"/>
    </location>
</feature>
<dbReference type="Pfam" id="PF01476">
    <property type="entry name" value="LysM"/>
    <property type="match status" value="2"/>
</dbReference>
<accession>A0ABP8X3C3</accession>
<dbReference type="Gene3D" id="3.10.350.10">
    <property type="entry name" value="LysM domain"/>
    <property type="match status" value="2"/>
</dbReference>
<name>A0ABP8X3C3_9ACTN</name>
<dbReference type="PANTHER" id="PTHR34700">
    <property type="entry name" value="POTASSIUM BINDING PROTEIN KBP"/>
    <property type="match status" value="1"/>
</dbReference>
<feature type="domain" description="LysM" evidence="3">
    <location>
        <begin position="200"/>
        <end position="250"/>
    </location>
</feature>
<dbReference type="SUPFAM" id="SSF54106">
    <property type="entry name" value="LysM domain"/>
    <property type="match status" value="1"/>
</dbReference>
<feature type="compositionally biased region" description="Low complexity" evidence="1">
    <location>
        <begin position="168"/>
        <end position="180"/>
    </location>
</feature>
<dbReference type="CDD" id="cd00118">
    <property type="entry name" value="LysM"/>
    <property type="match status" value="2"/>
</dbReference>
<feature type="transmembrane region" description="Helical" evidence="2">
    <location>
        <begin position="21"/>
        <end position="47"/>
    </location>
</feature>
<feature type="region of interest" description="Disordered" evidence="1">
    <location>
        <begin position="916"/>
        <end position="936"/>
    </location>
</feature>
<evidence type="ECO:0000259" key="3">
    <source>
        <dbReference type="PROSITE" id="PS51782"/>
    </source>
</evidence>
<keyword evidence="2" id="KW-0472">Membrane</keyword>
<keyword evidence="2" id="KW-1133">Transmembrane helix</keyword>
<organism evidence="4 5">
    <name type="scientific">Nocardioides conyzicola</name>
    <dbReference type="NCBI Taxonomy" id="1651781"/>
    <lineage>
        <taxon>Bacteria</taxon>
        <taxon>Bacillati</taxon>
        <taxon>Actinomycetota</taxon>
        <taxon>Actinomycetes</taxon>
        <taxon>Propionibacteriales</taxon>
        <taxon>Nocardioidaceae</taxon>
        <taxon>Nocardioides</taxon>
    </lineage>
</organism>
<dbReference type="InterPro" id="IPR036779">
    <property type="entry name" value="LysM_dom_sf"/>
</dbReference>
<proteinExistence type="predicted"/>
<dbReference type="PANTHER" id="PTHR34700:SF4">
    <property type="entry name" value="PHAGE-LIKE ELEMENT PBSX PROTEIN XKDP"/>
    <property type="match status" value="1"/>
</dbReference>
<dbReference type="InterPro" id="IPR018392">
    <property type="entry name" value="LysM"/>
</dbReference>
<protein>
    <submittedName>
        <fullName evidence="4">LysM peptidoglycan-binding domain-containing protein</fullName>
    </submittedName>
</protein>
<reference evidence="5" key="1">
    <citation type="journal article" date="2019" name="Int. J. Syst. Evol. Microbiol.">
        <title>The Global Catalogue of Microorganisms (GCM) 10K type strain sequencing project: providing services to taxonomists for standard genome sequencing and annotation.</title>
        <authorList>
            <consortium name="The Broad Institute Genomics Platform"/>
            <consortium name="The Broad Institute Genome Sequencing Center for Infectious Disease"/>
            <person name="Wu L."/>
            <person name="Ma J."/>
        </authorList>
    </citation>
    <scope>NUCLEOTIDE SEQUENCE [LARGE SCALE GENOMIC DNA]</scope>
    <source>
        <strain evidence="5">JCM 18531</strain>
    </source>
</reference>
<sequence length="1114" mass="118615">MTIPTHQPSRRPRRIPHRDSRLLGLAATVSLVAFVAGVPVLLLTIASVPDPSAFSWSRLTAPDDGTLALQVLTYVCWAAWAIFTCQLVAAILSQIRGIRAPRLPGLVFPQLAADRLVAAAALLFVAVPATTALLPTPHADASPTQTAGRAPQPTTASAIGAAVGLPQAAHTPTSATASPTLNAQQSSAHMLPASPTPRIESYTVKRGDSLWRIAEDRLGDGARYVELVELNRTVLGDRPDFLIPGTSLRVPTTEPPPTDPSAKVETSHAYVVRPGDTLTQIAAAELGEPGAYPTIFEASRDTVQPDGRRLTDPDLIYTGWTLTIPDRPESRVGSDEHPQPRHGNAPQRAPRPPFVPGPHTDATSPETPPETAPRETLPADPPTAGTPGHTSSADESDAQASQHLTSIEDTPPSHDIAPPSWMLPGLAGAGSVLGGALWLVLRAQRRTQLRHRRPGTIVAPPPPELIPAERTACATASVIAPRVDALDTALRLLPGHLHLLVATIGDGAICLILREPAELPEPWSGAGTEWQIRIVDVPEPPSDSFPPYPLLVSIGQDTDGEFVFLNLEELRTITVSGDLDRTQALARHIAAEIAVNPWASVTTVDLLGFGADLASFNLGRVRTHPVGDTAFIGDLTRGLAAITAPSDPDDFSVAIIADTDGPAADLDQLARAIQSIPGRSSAALIELAANPRPDGAHLEVTADGLLCEARLGVEVIAAGLSEDEARACALLLDLTLDQSMIPVPTSTSEPAQVPGALVGVEAVCDLGGALLKDLTRPRDEHHEGPADERSLLPLEAHVYADAAATTIEDVEVLAPRATPQAKAAVEAVDPDLDEDLARWESPTIASAKLTLLGPVGARTTGDAKTTAHRRPFYVELLAYLALHPRGATAAEIADAFGLKPDRVRVDMSQLRRWLGNDPRTGDPYLPRATPQTGPATGPVAGADTAAVYRVHGVLSDLDLFRRLRARGQSRGAPGINDLVSALRLVTGEPFTHLREDHWNWLLDGDRWDHVMSAAIVDVGHIVTTHALANEDPELALWAAQIAYRASPYDEVAQLDIIATEKAHGDNDQADADLDQKILDRRDDHMPPIDIPARSSQVLGHKHWTSRETRPRRTG</sequence>
<feature type="compositionally biased region" description="Basic and acidic residues" evidence="1">
    <location>
        <begin position="1104"/>
        <end position="1114"/>
    </location>
</feature>
<feature type="compositionally biased region" description="Basic and acidic residues" evidence="1">
    <location>
        <begin position="326"/>
        <end position="339"/>
    </location>
</feature>
<keyword evidence="5" id="KW-1185">Reference proteome</keyword>
<dbReference type="RefSeq" id="WP_345520657.1">
    <property type="nucleotide sequence ID" value="NZ_BAABKM010000002.1"/>
</dbReference>
<feature type="region of interest" description="Disordered" evidence="1">
    <location>
        <begin position="321"/>
        <end position="421"/>
    </location>
</feature>
<feature type="region of interest" description="Disordered" evidence="1">
    <location>
        <begin position="168"/>
        <end position="195"/>
    </location>
</feature>
<feature type="transmembrane region" description="Helical" evidence="2">
    <location>
        <begin position="67"/>
        <end position="95"/>
    </location>
</feature>
<gene>
    <name evidence="4" type="ORF">GCM10023349_15380</name>
</gene>
<comment type="caution">
    <text evidence="4">The sequence shown here is derived from an EMBL/GenBank/DDBJ whole genome shotgun (WGS) entry which is preliminary data.</text>
</comment>
<evidence type="ECO:0000313" key="5">
    <source>
        <dbReference type="Proteomes" id="UP001499974"/>
    </source>
</evidence>
<evidence type="ECO:0000313" key="4">
    <source>
        <dbReference type="EMBL" id="GAA4699866.1"/>
    </source>
</evidence>
<dbReference type="Proteomes" id="UP001499974">
    <property type="component" value="Unassembled WGS sequence"/>
</dbReference>
<keyword evidence="2" id="KW-0812">Transmembrane</keyword>